<evidence type="ECO:0008006" key="5">
    <source>
        <dbReference type="Google" id="ProtNLM"/>
    </source>
</evidence>
<organism evidence="3 4">
    <name type="scientific">Rugamonas fusca</name>
    <dbReference type="NCBI Taxonomy" id="2758568"/>
    <lineage>
        <taxon>Bacteria</taxon>
        <taxon>Pseudomonadati</taxon>
        <taxon>Pseudomonadota</taxon>
        <taxon>Betaproteobacteria</taxon>
        <taxon>Burkholderiales</taxon>
        <taxon>Oxalobacteraceae</taxon>
        <taxon>Telluria group</taxon>
        <taxon>Rugamonas</taxon>
    </lineage>
</organism>
<name>A0A7W2EHT9_9BURK</name>
<keyword evidence="4" id="KW-1185">Reference proteome</keyword>
<gene>
    <name evidence="3" type="ORF">H3H36_12575</name>
</gene>
<reference evidence="3 4" key="1">
    <citation type="submission" date="2020-07" db="EMBL/GenBank/DDBJ databases">
        <title>Novel species isolated from subtropical streams in China.</title>
        <authorList>
            <person name="Lu H."/>
        </authorList>
    </citation>
    <scope>NUCLEOTIDE SEQUENCE [LARGE SCALE GENOMIC DNA]</scope>
    <source>
        <strain evidence="3 4">FT3S</strain>
    </source>
</reference>
<feature type="region of interest" description="Disordered" evidence="1">
    <location>
        <begin position="64"/>
        <end position="105"/>
    </location>
</feature>
<keyword evidence="2" id="KW-1133">Transmembrane helix</keyword>
<evidence type="ECO:0000256" key="2">
    <source>
        <dbReference type="SAM" id="Phobius"/>
    </source>
</evidence>
<evidence type="ECO:0000313" key="3">
    <source>
        <dbReference type="EMBL" id="MBA5606188.1"/>
    </source>
</evidence>
<protein>
    <recommendedName>
        <fullName evidence="5">DUF4145 domain-containing protein</fullName>
    </recommendedName>
</protein>
<proteinExistence type="predicted"/>
<keyword evidence="2" id="KW-0812">Transmembrane</keyword>
<dbReference type="RefSeq" id="WP_182218007.1">
    <property type="nucleotide sequence ID" value="NZ_JACEZS010000009.1"/>
</dbReference>
<dbReference type="AlphaFoldDB" id="A0A7W2EHT9"/>
<sequence length="204" mass="21961">MKTNRINLALTILLATIAAAVLTSTLRLPLEQGLQQASMLLLGLAAMAALANFAGTVESSANAPLVQFPSNDRRRNPPGQGRATDGIPERRERRQSPTLWGPSTDELLEEDPALALAKLRIDLEGELRRIAQVHKLPLQARHAPIHQLVDALLLAHLLDPDQDRLLNGVLRDCNAAIHGTDMTADAAGSVIASGTRLLGTLRHL</sequence>
<dbReference type="EMBL" id="JACEZS010000009">
    <property type="protein sequence ID" value="MBA5606188.1"/>
    <property type="molecule type" value="Genomic_DNA"/>
</dbReference>
<accession>A0A7W2EHT9</accession>
<feature type="transmembrane region" description="Helical" evidence="2">
    <location>
        <begin position="37"/>
        <end position="55"/>
    </location>
</feature>
<evidence type="ECO:0000313" key="4">
    <source>
        <dbReference type="Proteomes" id="UP000566711"/>
    </source>
</evidence>
<keyword evidence="2" id="KW-0472">Membrane</keyword>
<dbReference type="Proteomes" id="UP000566711">
    <property type="component" value="Unassembled WGS sequence"/>
</dbReference>
<comment type="caution">
    <text evidence="3">The sequence shown here is derived from an EMBL/GenBank/DDBJ whole genome shotgun (WGS) entry which is preliminary data.</text>
</comment>
<evidence type="ECO:0000256" key="1">
    <source>
        <dbReference type="SAM" id="MobiDB-lite"/>
    </source>
</evidence>